<proteinExistence type="predicted"/>
<reference evidence="2" key="1">
    <citation type="submission" date="2012-01" db="EMBL/GenBank/DDBJ databases">
        <title>The Genome Sequence of Treponema denticola H1-T.</title>
        <authorList>
            <consortium name="The Broad Institute Genome Sequencing Platform"/>
            <person name="Earl A."/>
            <person name="Ward D."/>
            <person name="Feldgarden M."/>
            <person name="Gevers D."/>
            <person name="Blanton J.M."/>
            <person name="Fenno C.J."/>
            <person name="Baranova O.V."/>
            <person name="Mathney J."/>
            <person name="Dewhirst F.E."/>
            <person name="Izard J."/>
            <person name="Young S.K."/>
            <person name="Zeng Q."/>
            <person name="Gargeya S."/>
            <person name="Fitzgerald M."/>
            <person name="Haas B."/>
            <person name="Abouelleil A."/>
            <person name="Alvarado L."/>
            <person name="Arachchi H.M."/>
            <person name="Berlin A."/>
            <person name="Chapman S.B."/>
            <person name="Gearin G."/>
            <person name="Goldberg J."/>
            <person name="Griggs A."/>
            <person name="Gujja S."/>
            <person name="Hansen M."/>
            <person name="Heiman D."/>
            <person name="Howarth C."/>
            <person name="Larimer J."/>
            <person name="Lui A."/>
            <person name="MacDonald P.J.P."/>
            <person name="McCowen C."/>
            <person name="Montmayeur A."/>
            <person name="Murphy C."/>
            <person name="Neiman D."/>
            <person name="Pearson M."/>
            <person name="Priest M."/>
            <person name="Roberts A."/>
            <person name="Saif S."/>
            <person name="Shea T."/>
            <person name="Sisk P."/>
            <person name="Stolte C."/>
            <person name="Sykes S."/>
            <person name="Wortman J."/>
            <person name="Nusbaum C."/>
            <person name="Birren B."/>
        </authorList>
    </citation>
    <scope>NUCLEOTIDE SEQUENCE [LARGE SCALE GENOMIC DNA]</scope>
    <source>
        <strain evidence="2">H1-T</strain>
    </source>
</reference>
<sequence length="73" mass="8621">MFFNRNDNEDNRIIISFMDSSSSRSHRKTGSIMGPAFKIIKIVLLFLACLFLYHRLPYFISSITYVLKNFFSF</sequence>
<organism evidence="2">
    <name type="scientific">Treponema denticola H1-T</name>
    <dbReference type="NCBI Taxonomy" id="999431"/>
    <lineage>
        <taxon>Bacteria</taxon>
        <taxon>Pseudomonadati</taxon>
        <taxon>Spirochaetota</taxon>
        <taxon>Spirochaetia</taxon>
        <taxon>Spirochaetales</taxon>
        <taxon>Treponemataceae</taxon>
        <taxon>Treponema</taxon>
    </lineage>
</organism>
<evidence type="ECO:0000313" key="2">
    <source>
        <dbReference type="EMBL" id="EMB34576.1"/>
    </source>
</evidence>
<name>M2BFG5_TREDN</name>
<evidence type="ECO:0000256" key="1">
    <source>
        <dbReference type="SAM" id="Phobius"/>
    </source>
</evidence>
<feature type="transmembrane region" description="Helical" evidence="1">
    <location>
        <begin position="32"/>
        <end position="53"/>
    </location>
</feature>
<gene>
    <name evidence="2" type="ORF">HMPREF9725_00115</name>
</gene>
<dbReference type="EMBL" id="AGDW01000001">
    <property type="protein sequence ID" value="EMB34576.1"/>
    <property type="molecule type" value="Genomic_DNA"/>
</dbReference>
<dbReference type="HOGENOM" id="CLU_2703740_0_0_12"/>
<keyword evidence="1" id="KW-1133">Transmembrane helix</keyword>
<keyword evidence="1" id="KW-0472">Membrane</keyword>
<keyword evidence="1" id="KW-0812">Transmembrane</keyword>
<comment type="caution">
    <text evidence="2">The sequence shown here is derived from an EMBL/GenBank/DDBJ whole genome shotgun (WGS) entry which is preliminary data.</text>
</comment>
<protein>
    <submittedName>
        <fullName evidence="2">Uncharacterized protein</fullName>
    </submittedName>
</protein>
<accession>M2BFG5</accession>
<dbReference type="Proteomes" id="UP000011708">
    <property type="component" value="Chromosome"/>
</dbReference>
<dbReference type="AlphaFoldDB" id="M2BFG5"/>